<protein>
    <submittedName>
        <fullName evidence="1">Uncharacterized protein</fullName>
    </submittedName>
</protein>
<organism evidence="1 2">
    <name type="scientific">Exophiala spinifera</name>
    <dbReference type="NCBI Taxonomy" id="91928"/>
    <lineage>
        <taxon>Eukaryota</taxon>
        <taxon>Fungi</taxon>
        <taxon>Dikarya</taxon>
        <taxon>Ascomycota</taxon>
        <taxon>Pezizomycotina</taxon>
        <taxon>Eurotiomycetes</taxon>
        <taxon>Chaetothyriomycetidae</taxon>
        <taxon>Chaetothyriales</taxon>
        <taxon>Herpotrichiellaceae</taxon>
        <taxon>Exophiala</taxon>
    </lineage>
</organism>
<name>A0A0D2B6R7_9EURO</name>
<sequence>MAAAAKDAGTRRLLRKYNVSFHVDKPEGPLDDDPEAYFKDIKRLGGYSIDRYEFNPTVDSRQMPWREKTVERAKSISAKARRCAEEEKNESGWRLNLETEILARFSIESRPECRRRLWKSEVEVAVTTADGRLKKLVDRQRARKFCNCPPRKRGKDIADDGLIDIFDDRTDETIQYEDEIKQVLDRGKRPDRVFGLRLTKRLERILDFTEGPDGKLVRELITTTPFQDSSRPLLFPFLYLEAKSEKSRDSFSKIDLQSGFALRNLLQLQHNLMHAAIENGEAHMVPLVWYLAYRGQHWHLAAAYVEEGTKDGEPNYHILQLWDGEITFADRALQLLLMLDYIFDWARDVYRKDIISALLSFVPNASSSLLESTDIGSTYNDPPFSFDGDVQEPVMDYDIDPPESFGIPHMLEFFDDGKLAIRDASYVTHRVLALHVTLENLGQFLGKMNSKYKASTLARQLWMSMQGDATWLVTADCLNAIERVWTGHDRESDTFQNPQQVFLASFSVTSKLAGKYGKLTDSKPWNQIHALSYIAIAKSALQELQKRTEYGPRRLMISLTGMPDVSTERATEIFSKLRFAPVRQLFAAAIARSELLSTCKESYRAGTGPGDSLMGFRSYVRTPCFTSALKSPETVGPAELCESIYTLLNSGMSELTESFLRISHQSSKHDIGLEDRDDSSIPKCWRKLPVDKLQTSVAVLVDSGGCRSCYCLFVFGLDTFHSRSEDGDEKNAQDTSERVETHRIYPGIVRTFYRGSRRRYKFYDRSCSADTEDFPQISEILRHVSNQYERILSTDTTSRFDSGHADWFRRRCRFLEGPGTGWPFDFFETVDNIKQIGGTSRFGFILDRLLSLYDTAMSLNPPGEPEEGEAED</sequence>
<dbReference type="HOGENOM" id="CLU_005168_1_0_1"/>
<dbReference type="VEuPathDB" id="FungiDB:PV08_07157"/>
<reference evidence="1 2" key="1">
    <citation type="submission" date="2015-01" db="EMBL/GenBank/DDBJ databases">
        <title>The Genome Sequence of Exophiala spinifera CBS89968.</title>
        <authorList>
            <consortium name="The Broad Institute Genomics Platform"/>
            <person name="Cuomo C."/>
            <person name="de Hoog S."/>
            <person name="Gorbushina A."/>
            <person name="Stielow B."/>
            <person name="Teixiera M."/>
            <person name="Abouelleil A."/>
            <person name="Chapman S.B."/>
            <person name="Priest M."/>
            <person name="Young S.K."/>
            <person name="Wortman J."/>
            <person name="Nusbaum C."/>
            <person name="Birren B."/>
        </authorList>
    </citation>
    <scope>NUCLEOTIDE SEQUENCE [LARGE SCALE GENOMIC DNA]</scope>
    <source>
        <strain evidence="1 2">CBS 89968</strain>
    </source>
</reference>
<keyword evidence="2" id="KW-1185">Reference proteome</keyword>
<gene>
    <name evidence="1" type="ORF">PV08_07157</name>
</gene>
<dbReference type="Proteomes" id="UP000053328">
    <property type="component" value="Unassembled WGS sequence"/>
</dbReference>
<dbReference type="AlphaFoldDB" id="A0A0D2B6R7"/>
<dbReference type="RefSeq" id="XP_016234591.1">
    <property type="nucleotide sequence ID" value="XM_016381489.1"/>
</dbReference>
<dbReference type="EMBL" id="KN847496">
    <property type="protein sequence ID" value="KIW14375.1"/>
    <property type="molecule type" value="Genomic_DNA"/>
</dbReference>
<dbReference type="GeneID" id="27334240"/>
<dbReference type="OrthoDB" id="3538597at2759"/>
<dbReference type="STRING" id="91928.A0A0D2B6R7"/>
<evidence type="ECO:0000313" key="2">
    <source>
        <dbReference type="Proteomes" id="UP000053328"/>
    </source>
</evidence>
<proteinExistence type="predicted"/>
<evidence type="ECO:0000313" key="1">
    <source>
        <dbReference type="EMBL" id="KIW14375.1"/>
    </source>
</evidence>
<accession>A0A0D2B6R7</accession>